<dbReference type="PANTHER" id="PTHR12147">
    <property type="entry name" value="METALLOPEPTIDASE M28 FAMILY MEMBER"/>
    <property type="match status" value="1"/>
</dbReference>
<protein>
    <recommendedName>
        <fullName evidence="2">Peptidase M28 domain-containing protein</fullName>
    </recommendedName>
</protein>
<feature type="transmembrane region" description="Helical" evidence="1">
    <location>
        <begin position="387"/>
        <end position="404"/>
    </location>
</feature>
<evidence type="ECO:0000259" key="2">
    <source>
        <dbReference type="Pfam" id="PF04389"/>
    </source>
</evidence>
<keyword evidence="1" id="KW-0472">Membrane</keyword>
<accession>A0A7Y9DR46</accession>
<name>A0A7Y9DR46_9PSEU</name>
<dbReference type="AlphaFoldDB" id="A0A7Y9DR46"/>
<evidence type="ECO:0000256" key="1">
    <source>
        <dbReference type="SAM" id="Phobius"/>
    </source>
</evidence>
<feature type="transmembrane region" description="Helical" evidence="1">
    <location>
        <begin position="494"/>
        <end position="511"/>
    </location>
</feature>
<dbReference type="GO" id="GO:0008235">
    <property type="term" value="F:metalloexopeptidase activity"/>
    <property type="evidence" value="ECO:0007669"/>
    <property type="project" value="InterPro"/>
</dbReference>
<dbReference type="EMBL" id="JACCBN010000001">
    <property type="protein sequence ID" value="NYD33919.1"/>
    <property type="molecule type" value="Genomic_DNA"/>
</dbReference>
<organism evidence="3 4">
    <name type="scientific">Actinomycetospora corticicola</name>
    <dbReference type="NCBI Taxonomy" id="663602"/>
    <lineage>
        <taxon>Bacteria</taxon>
        <taxon>Bacillati</taxon>
        <taxon>Actinomycetota</taxon>
        <taxon>Actinomycetes</taxon>
        <taxon>Pseudonocardiales</taxon>
        <taxon>Pseudonocardiaceae</taxon>
        <taxon>Actinomycetospora</taxon>
    </lineage>
</organism>
<reference evidence="3 4" key="1">
    <citation type="submission" date="2020-07" db="EMBL/GenBank/DDBJ databases">
        <title>Sequencing the genomes of 1000 actinobacteria strains.</title>
        <authorList>
            <person name="Klenk H.-P."/>
        </authorList>
    </citation>
    <scope>NUCLEOTIDE SEQUENCE [LARGE SCALE GENOMIC DNA]</scope>
    <source>
        <strain evidence="3 4">DSM 45772</strain>
    </source>
</reference>
<keyword evidence="1" id="KW-0812">Transmembrane</keyword>
<evidence type="ECO:0000313" key="4">
    <source>
        <dbReference type="Proteomes" id="UP000535890"/>
    </source>
</evidence>
<keyword evidence="1" id="KW-1133">Transmembrane helix</keyword>
<evidence type="ECO:0000313" key="3">
    <source>
        <dbReference type="EMBL" id="NYD33919.1"/>
    </source>
</evidence>
<feature type="domain" description="Peptidase M28" evidence="2">
    <location>
        <begin position="91"/>
        <end position="274"/>
    </location>
</feature>
<dbReference type="InterPro" id="IPR045175">
    <property type="entry name" value="M28_fam"/>
</dbReference>
<feature type="transmembrane region" description="Helical" evidence="1">
    <location>
        <begin position="518"/>
        <end position="537"/>
    </location>
</feature>
<comment type="caution">
    <text evidence="3">The sequence shown here is derived from an EMBL/GenBank/DDBJ whole genome shotgun (WGS) entry which is preliminary data.</text>
</comment>
<dbReference type="Gene3D" id="3.40.630.10">
    <property type="entry name" value="Zn peptidases"/>
    <property type="match status" value="1"/>
</dbReference>
<keyword evidence="4" id="KW-1185">Reference proteome</keyword>
<dbReference type="Pfam" id="PF04389">
    <property type="entry name" value="Peptidase_M28"/>
    <property type="match status" value="1"/>
</dbReference>
<feature type="transmembrane region" description="Helical" evidence="1">
    <location>
        <begin position="346"/>
        <end position="367"/>
    </location>
</feature>
<sequence>MRPGPVARLIALVVLVAAGVATFLGLRPPDPVPADTPATEFSAARALPVVADIAREPRPLGSAANARVRDDLDARLTTLGLTPRVESPFGNVVATLPGTAPTGQVVLAAHVDSVPQGPGAADDAAAVAAVLETVRALRAGPPLRNDVTVLLTNGEEAGLLGIRQWRPPSTPIVVLNHEARGVSGASLLFRTSPGNAGLVHAMRAVPHPAGDSSLVAIFRLLPNDTDLSVVIPAGRPGIDSAFVEEPEKYHTAADSPANLDPASIQSQGSTMLALARELGATDLAPLDPTASDLPPQPDAVYFPLGDVLVTYPVAWEWPLAGLAVVGLVVVAALARRRELLTTRDALLAGATSPLPLVGAAALAIGLWQLLLVLRPEYADRPFLDRPVPYEVATVALAVLAVSVWHVRVRRRVGPCAAALGAAAPLAVLGLLAAAFVPGAAFLTTWPALGLVIGQALSVATRNSTAATVLAAVPSVVFLAPFAVAAFGIGGVATPIPAVAFALLGLPVVAVLDPAGRRAAALPALALVVAVGATAVGVA</sequence>
<dbReference type="RefSeq" id="WP_179791937.1">
    <property type="nucleotide sequence ID" value="NZ_BAABHP010000012.1"/>
</dbReference>
<dbReference type="InterPro" id="IPR007484">
    <property type="entry name" value="Peptidase_M28"/>
</dbReference>
<dbReference type="Proteomes" id="UP000535890">
    <property type="component" value="Unassembled WGS sequence"/>
</dbReference>
<dbReference type="SUPFAM" id="SSF53187">
    <property type="entry name" value="Zn-dependent exopeptidases"/>
    <property type="match status" value="1"/>
</dbReference>
<feature type="transmembrane region" description="Helical" evidence="1">
    <location>
        <begin position="315"/>
        <end position="334"/>
    </location>
</feature>
<feature type="transmembrane region" description="Helical" evidence="1">
    <location>
        <begin position="442"/>
        <end position="459"/>
    </location>
</feature>
<gene>
    <name evidence="3" type="ORF">BJ983_000021</name>
</gene>
<feature type="transmembrane region" description="Helical" evidence="1">
    <location>
        <begin position="416"/>
        <end position="436"/>
    </location>
</feature>
<dbReference type="PANTHER" id="PTHR12147:SF26">
    <property type="entry name" value="PEPTIDASE M28 DOMAIN-CONTAINING PROTEIN"/>
    <property type="match status" value="1"/>
</dbReference>
<proteinExistence type="predicted"/>
<dbReference type="GO" id="GO:0006508">
    <property type="term" value="P:proteolysis"/>
    <property type="evidence" value="ECO:0007669"/>
    <property type="project" value="InterPro"/>
</dbReference>
<feature type="transmembrane region" description="Helical" evidence="1">
    <location>
        <begin position="466"/>
        <end position="488"/>
    </location>
</feature>